<feature type="domain" description="RNA polymerase sigma-70 region 4" evidence="1">
    <location>
        <begin position="117"/>
        <end position="165"/>
    </location>
</feature>
<dbReference type="Gene3D" id="1.10.10.10">
    <property type="entry name" value="Winged helix-like DNA-binding domain superfamily/Winged helix DNA-binding domain"/>
    <property type="match status" value="1"/>
</dbReference>
<dbReference type="InterPro" id="IPR013324">
    <property type="entry name" value="RNA_pol_sigma_r3/r4-like"/>
</dbReference>
<evidence type="ECO:0000313" key="3">
    <source>
        <dbReference type="EMBL" id="SNY48417.1"/>
    </source>
</evidence>
<dbReference type="RefSeq" id="WP_097019727.1">
    <property type="nucleotide sequence ID" value="NZ_OBDZ01000084.1"/>
</dbReference>
<organism evidence="3 4">
    <name type="scientific">Orenia metallireducens</name>
    <dbReference type="NCBI Taxonomy" id="1413210"/>
    <lineage>
        <taxon>Bacteria</taxon>
        <taxon>Bacillati</taxon>
        <taxon>Bacillota</taxon>
        <taxon>Clostridia</taxon>
        <taxon>Halanaerobiales</taxon>
        <taxon>Halobacteroidaceae</taxon>
        <taxon>Orenia</taxon>
    </lineage>
</organism>
<dbReference type="InterPro" id="IPR014284">
    <property type="entry name" value="RNA_pol_sigma-70_dom"/>
</dbReference>
<evidence type="ECO:0000313" key="4">
    <source>
        <dbReference type="Proteomes" id="UP000219573"/>
    </source>
</evidence>
<sequence length="169" mass="19838">MIKLIKEAKKGDKDSLMELLSRFKPLIKKYSNELKYEEAETDLIISFITIIKTLKVKEIDHEGQAVNYIYVSLRNKKIDLFRKHVQGIQEECEINLDIVADKSIPQKEDKILIRKLLTLLTDLQRKILKAKFLMGYSENEIGKRLHISRQAVNRAKNRALDRIRKYLAL</sequence>
<keyword evidence="4" id="KW-1185">Reference proteome</keyword>
<dbReference type="EMBL" id="OBDZ01000084">
    <property type="protein sequence ID" value="SNY48417.1"/>
    <property type="molecule type" value="Genomic_DNA"/>
</dbReference>
<dbReference type="GO" id="GO:0006352">
    <property type="term" value="P:DNA-templated transcription initiation"/>
    <property type="evidence" value="ECO:0007669"/>
    <property type="project" value="InterPro"/>
</dbReference>
<gene>
    <name evidence="3" type="ORF">SAMN06265827_1842</name>
</gene>
<feature type="domain" description="Helix-turn-helix conjugative transposon-like" evidence="2">
    <location>
        <begin position="3"/>
        <end position="40"/>
    </location>
</feature>
<evidence type="ECO:0000259" key="2">
    <source>
        <dbReference type="Pfam" id="PF12645"/>
    </source>
</evidence>
<accession>A0A285IKY9</accession>
<reference evidence="4" key="1">
    <citation type="submission" date="2017-09" db="EMBL/GenBank/DDBJ databases">
        <authorList>
            <person name="Varghese N."/>
            <person name="Submissions S."/>
        </authorList>
    </citation>
    <scope>NUCLEOTIDE SEQUENCE [LARGE SCALE GENOMIC DNA]</scope>
    <source>
        <strain evidence="4">MSL47</strain>
    </source>
</reference>
<name>A0A285IKY9_9FIRM</name>
<evidence type="ECO:0000259" key="1">
    <source>
        <dbReference type="Pfam" id="PF04545"/>
    </source>
</evidence>
<dbReference type="InterPro" id="IPR036388">
    <property type="entry name" value="WH-like_DNA-bd_sf"/>
</dbReference>
<dbReference type="Proteomes" id="UP000219573">
    <property type="component" value="Unassembled WGS sequence"/>
</dbReference>
<dbReference type="Pfam" id="PF04545">
    <property type="entry name" value="Sigma70_r4"/>
    <property type="match status" value="1"/>
</dbReference>
<dbReference type="AlphaFoldDB" id="A0A285IKY9"/>
<dbReference type="Pfam" id="PF12645">
    <property type="entry name" value="HTH_16"/>
    <property type="match status" value="1"/>
</dbReference>
<dbReference type="STRING" id="1413210.U472_00580"/>
<proteinExistence type="predicted"/>
<dbReference type="NCBIfam" id="TIGR02937">
    <property type="entry name" value="sigma70-ECF"/>
    <property type="match status" value="1"/>
</dbReference>
<protein>
    <submittedName>
        <fullName evidence="3">RNA polymerase sigma factor, sigma-70 family</fullName>
    </submittedName>
</protein>
<dbReference type="InterPro" id="IPR007630">
    <property type="entry name" value="RNA_pol_sigma70_r4"/>
</dbReference>
<dbReference type="SUPFAM" id="SSF88659">
    <property type="entry name" value="Sigma3 and sigma4 domains of RNA polymerase sigma factors"/>
    <property type="match status" value="1"/>
</dbReference>
<dbReference type="GO" id="GO:0003700">
    <property type="term" value="F:DNA-binding transcription factor activity"/>
    <property type="evidence" value="ECO:0007669"/>
    <property type="project" value="InterPro"/>
</dbReference>
<dbReference type="InterPro" id="IPR024760">
    <property type="entry name" value="HTH_dom_conjug_TS-like"/>
</dbReference>